<comment type="caution">
    <text evidence="2">The sequence shown here is derived from an EMBL/GenBank/DDBJ whole genome shotgun (WGS) entry which is preliminary data.</text>
</comment>
<dbReference type="EMBL" id="PZKC01000001">
    <property type="protein sequence ID" value="PTD98186.1"/>
    <property type="molecule type" value="Genomic_DNA"/>
</dbReference>
<reference evidence="2 3" key="1">
    <citation type="submission" date="2018-03" db="EMBL/GenBank/DDBJ databases">
        <authorList>
            <person name="Keele B.F."/>
        </authorList>
    </citation>
    <scope>NUCLEOTIDE SEQUENCE [LARGE SCALE GENOMIC DNA]</scope>
    <source>
        <strain evidence="2 3">D20</strain>
    </source>
</reference>
<dbReference type="GO" id="GO:0009273">
    <property type="term" value="P:peptidoglycan-based cell wall biogenesis"/>
    <property type="evidence" value="ECO:0007669"/>
    <property type="project" value="TreeGrafter"/>
</dbReference>
<dbReference type="GO" id="GO:0016779">
    <property type="term" value="F:nucleotidyltransferase activity"/>
    <property type="evidence" value="ECO:0007669"/>
    <property type="project" value="UniProtKB-KW"/>
</dbReference>
<proteinExistence type="predicted"/>
<dbReference type="GO" id="GO:0005886">
    <property type="term" value="C:plasma membrane"/>
    <property type="evidence" value="ECO:0007669"/>
    <property type="project" value="TreeGrafter"/>
</dbReference>
<evidence type="ECO:0000256" key="1">
    <source>
        <dbReference type="SAM" id="Phobius"/>
    </source>
</evidence>
<feature type="transmembrane region" description="Helical" evidence="1">
    <location>
        <begin position="98"/>
        <end position="118"/>
    </location>
</feature>
<evidence type="ECO:0000313" key="3">
    <source>
        <dbReference type="Proteomes" id="UP000241193"/>
    </source>
</evidence>
<keyword evidence="2" id="KW-0808">Transferase</keyword>
<dbReference type="AlphaFoldDB" id="A0A2T4IKC2"/>
<dbReference type="RefSeq" id="WP_107491946.1">
    <property type="nucleotide sequence ID" value="NZ_PZKC01000001.1"/>
</dbReference>
<feature type="transmembrane region" description="Helical" evidence="1">
    <location>
        <begin position="7"/>
        <end position="31"/>
    </location>
</feature>
<feature type="transmembrane region" description="Helical" evidence="1">
    <location>
        <begin position="249"/>
        <end position="272"/>
    </location>
</feature>
<keyword evidence="1" id="KW-0472">Membrane</keyword>
<keyword evidence="2" id="KW-0548">Nucleotidyltransferase</keyword>
<dbReference type="OrthoDB" id="9799199at2"/>
<gene>
    <name evidence="2" type="ORF">C8261_01895</name>
</gene>
<feature type="transmembrane region" description="Helical" evidence="1">
    <location>
        <begin position="180"/>
        <end position="204"/>
    </location>
</feature>
<keyword evidence="1" id="KW-0812">Transmembrane</keyword>
<feature type="transmembrane region" description="Helical" evidence="1">
    <location>
        <begin position="154"/>
        <end position="174"/>
    </location>
</feature>
<protein>
    <submittedName>
        <fullName evidence="2">Phosphatidate cytidylyltransferase</fullName>
    </submittedName>
</protein>
<reference evidence="2 3" key="2">
    <citation type="submission" date="2018-04" db="EMBL/GenBank/DDBJ databases">
        <title>Thauera lacus sp. nov., isolated from an saline lake in Inner Mongolia, China.</title>
        <authorList>
            <person name="Liang Q.-Y."/>
        </authorList>
    </citation>
    <scope>NUCLEOTIDE SEQUENCE [LARGE SCALE GENOMIC DNA]</scope>
    <source>
        <strain evidence="2 3">D20</strain>
    </source>
</reference>
<name>A0A2T4IKC2_9RHOO</name>
<dbReference type="PANTHER" id="PTHR43535">
    <property type="entry name" value="PHOSPHATIDATE CYTIDYLYLTRANSFERASE"/>
    <property type="match status" value="1"/>
</dbReference>
<feature type="transmembrane region" description="Helical" evidence="1">
    <location>
        <begin position="51"/>
        <end position="77"/>
    </location>
</feature>
<dbReference type="Pfam" id="PF01148">
    <property type="entry name" value="CTP_transf_1"/>
    <property type="match status" value="1"/>
</dbReference>
<organism evidence="2 3">
    <name type="scientific">Pseudothauera lacus</name>
    <dbReference type="NCBI Taxonomy" id="2136175"/>
    <lineage>
        <taxon>Bacteria</taxon>
        <taxon>Pseudomonadati</taxon>
        <taxon>Pseudomonadota</taxon>
        <taxon>Betaproteobacteria</taxon>
        <taxon>Rhodocyclales</taxon>
        <taxon>Zoogloeaceae</taxon>
        <taxon>Pseudothauera</taxon>
    </lineage>
</organism>
<feature type="transmembrane region" description="Helical" evidence="1">
    <location>
        <begin position="225"/>
        <end position="243"/>
    </location>
</feature>
<dbReference type="Proteomes" id="UP000241193">
    <property type="component" value="Unassembled WGS sequence"/>
</dbReference>
<keyword evidence="1" id="KW-1133">Transmembrane helix</keyword>
<evidence type="ECO:0000313" key="2">
    <source>
        <dbReference type="EMBL" id="PTD98186.1"/>
    </source>
</evidence>
<accession>A0A2T4IKC2</accession>
<dbReference type="PANTHER" id="PTHR43535:SF1">
    <property type="entry name" value="PHOSPHATIDATE CYTIDYLYLTRANSFERASE"/>
    <property type="match status" value="1"/>
</dbReference>
<keyword evidence="3" id="KW-1185">Reference proteome</keyword>
<feature type="transmembrane region" description="Helical" evidence="1">
    <location>
        <begin position="124"/>
        <end position="142"/>
    </location>
</feature>
<sequence length="315" mass="34540">MSTLEHTLTLVFGGIFAVLALASTIGAVLKWRLAGGAPHGVIDNLNARLKAWWVMILLIGAAIWVGDGGVIALFAFISFQCLREFVSLTHTRRGDHRVLIWSFFVFLPLQYYLIAISWYGLFSILIPVYAFLLLPISAALGADTMRFLERAAKVQWGLMICVYCLSHVPALLILDIPGYAGSNALLIVFLILTVQSSDVFQYVWGKLFGKRLLAPAISPSKTLEGLVGGVLSATLVGAAMWWITPFTPLQAAAIALVINVLGFFGGFVLSAIKRDRGVKDWGSMIEGHGGMLDRVDSLSFSAPILFHIVRYWWVP</sequence>